<dbReference type="InterPro" id="IPR036908">
    <property type="entry name" value="RlpA-like_sf"/>
</dbReference>
<dbReference type="AlphaFoldDB" id="A0A160T5U8"/>
<dbReference type="PROSITE" id="PS51109">
    <property type="entry name" value="G5"/>
    <property type="match status" value="1"/>
</dbReference>
<dbReference type="Proteomes" id="UP000215027">
    <property type="component" value="Chromosome I"/>
</dbReference>
<accession>A0A160T5U8</accession>
<keyword evidence="4" id="KW-1185">Reference proteome</keyword>
<dbReference type="Gene3D" id="2.40.40.10">
    <property type="entry name" value="RlpA-like domain"/>
    <property type="match status" value="1"/>
</dbReference>
<dbReference type="KEGG" id="pbf:CFX0092_A2232"/>
<dbReference type="GO" id="GO:0004553">
    <property type="term" value="F:hydrolase activity, hydrolyzing O-glycosyl compounds"/>
    <property type="evidence" value="ECO:0007669"/>
    <property type="project" value="InterPro"/>
</dbReference>
<dbReference type="Pfam" id="PF07501">
    <property type="entry name" value="G5"/>
    <property type="match status" value="1"/>
</dbReference>
<keyword evidence="1" id="KW-0732">Signal</keyword>
<dbReference type="InterPro" id="IPR011098">
    <property type="entry name" value="G5_dom"/>
</dbReference>
<evidence type="ECO:0000256" key="1">
    <source>
        <dbReference type="ARBA" id="ARBA00022729"/>
    </source>
</evidence>
<dbReference type="PANTHER" id="PTHR39160">
    <property type="entry name" value="CELL WALL-BINDING PROTEIN YOCH"/>
    <property type="match status" value="1"/>
</dbReference>
<dbReference type="GO" id="GO:0009254">
    <property type="term" value="P:peptidoglycan turnover"/>
    <property type="evidence" value="ECO:0007669"/>
    <property type="project" value="InterPro"/>
</dbReference>
<dbReference type="PANTHER" id="PTHR39160:SF4">
    <property type="entry name" value="RESUSCITATION-PROMOTING FACTOR RPFB"/>
    <property type="match status" value="1"/>
</dbReference>
<evidence type="ECO:0000313" key="3">
    <source>
        <dbReference type="EMBL" id="CUS04110.2"/>
    </source>
</evidence>
<dbReference type="GO" id="GO:0019867">
    <property type="term" value="C:outer membrane"/>
    <property type="evidence" value="ECO:0007669"/>
    <property type="project" value="InterPro"/>
</dbReference>
<dbReference type="InterPro" id="IPR051933">
    <property type="entry name" value="Resuscitation_pf_RpfB"/>
</dbReference>
<feature type="domain" description="G5" evidence="2">
    <location>
        <begin position="267"/>
        <end position="347"/>
    </location>
</feature>
<protein>
    <recommendedName>
        <fullName evidence="2">G5 domain-containing protein</fullName>
    </recommendedName>
</protein>
<dbReference type="InterPro" id="IPR007137">
    <property type="entry name" value="DUF348"/>
</dbReference>
<gene>
    <name evidence="3" type="ORF">CFX0092_A2232</name>
</gene>
<sequence>MTILQPLRPNNHLKLDILLALAALLLSAVGCRPAELTYTIHDGATAIPVTGHYETVGEVLAAAGLALADDDDLSPGPDTPADPATPITIDRAAEVTVIDRDAVTTYRTQAETLAEFLTETGLAPPPGARLLADGAPVAAAALADTPLPARVVFDPYKRVIITDGTERQALRTTALTVGEALLEAGVSLGALDGVEPPREAALSDDLDIIILRAAPYVVVADGQTVAVHSDATTVFDVLADNGIALGPLDYTRPAVDATVAPGDTIEVVRVTERVDAEDVVIPFETVFEAAADLEIDTLIEATPGSNGLLQRLTRVRLENGVEVSRAPDGEVVAVAAVNRVLRYGVNIVVRTIDTPSGPVEYWRKVTMRVTSYTATSAGKNPGEPGYGITASGVQAGTGVIAVDPTVIPFRSYVYVPGYGVAFAGDTGGGIKGRFVDLGYDEGEFQSWRGTVDVYYLGPPPAAEDIRWILP</sequence>
<organism evidence="3 4">
    <name type="scientific">Candidatus Promineifilum breve</name>
    <dbReference type="NCBI Taxonomy" id="1806508"/>
    <lineage>
        <taxon>Bacteria</taxon>
        <taxon>Bacillati</taxon>
        <taxon>Chloroflexota</taxon>
        <taxon>Ardenticatenia</taxon>
        <taxon>Candidatus Promineifilales</taxon>
        <taxon>Candidatus Promineifilaceae</taxon>
        <taxon>Candidatus Promineifilum</taxon>
    </lineage>
</organism>
<evidence type="ECO:0000313" key="4">
    <source>
        <dbReference type="Proteomes" id="UP000215027"/>
    </source>
</evidence>
<dbReference type="EMBL" id="LN890655">
    <property type="protein sequence ID" value="CUS04110.2"/>
    <property type="molecule type" value="Genomic_DNA"/>
</dbReference>
<proteinExistence type="predicted"/>
<dbReference type="Gene3D" id="2.20.230.10">
    <property type="entry name" value="Resuscitation-promoting factor rpfb"/>
    <property type="match status" value="1"/>
</dbReference>
<dbReference type="CDD" id="cd22786">
    <property type="entry name" value="DPBB_YuiC-like"/>
    <property type="match status" value="1"/>
</dbReference>
<dbReference type="Pfam" id="PF03990">
    <property type="entry name" value="DUF348"/>
    <property type="match status" value="3"/>
</dbReference>
<reference evidence="3" key="1">
    <citation type="submission" date="2016-01" db="EMBL/GenBank/DDBJ databases">
        <authorList>
            <person name="Mcilroy J.S."/>
            <person name="Karst M S."/>
            <person name="Albertsen M."/>
        </authorList>
    </citation>
    <scope>NUCLEOTIDE SEQUENCE</scope>
    <source>
        <strain evidence="3">Cfx-K</strain>
    </source>
</reference>
<dbReference type="InterPro" id="IPR010611">
    <property type="entry name" value="3D_dom"/>
</dbReference>
<dbReference type="Pfam" id="PF06725">
    <property type="entry name" value="3D"/>
    <property type="match status" value="1"/>
</dbReference>
<evidence type="ECO:0000259" key="2">
    <source>
        <dbReference type="PROSITE" id="PS51109"/>
    </source>
</evidence>
<dbReference type="OrthoDB" id="9798935at2"/>
<name>A0A160T5U8_9CHLR</name>
<dbReference type="SMART" id="SM01208">
    <property type="entry name" value="G5"/>
    <property type="match status" value="1"/>
</dbReference>